<accession>H1XUJ9</accession>
<dbReference type="EMBL" id="CM001402">
    <property type="protein sequence ID" value="EHO40498.1"/>
    <property type="molecule type" value="Genomic_DNA"/>
</dbReference>
<gene>
    <name evidence="1" type="ORF">Calab_0861</name>
</gene>
<organism evidence="1 2">
    <name type="scientific">Caldithrix abyssi DSM 13497</name>
    <dbReference type="NCBI Taxonomy" id="880073"/>
    <lineage>
        <taxon>Bacteria</taxon>
        <taxon>Pseudomonadati</taxon>
        <taxon>Calditrichota</taxon>
        <taxon>Calditrichia</taxon>
        <taxon>Calditrichales</taxon>
        <taxon>Calditrichaceae</taxon>
        <taxon>Caldithrix</taxon>
    </lineage>
</organism>
<dbReference type="HOGENOM" id="CLU_2895478_0_0_0"/>
<protein>
    <submittedName>
        <fullName evidence="1">Uncharacterized protein</fullName>
    </submittedName>
</protein>
<dbReference type="Proteomes" id="UP000004671">
    <property type="component" value="Chromosome"/>
</dbReference>
<dbReference type="PaxDb" id="880073-Calab_0861"/>
<dbReference type="InParanoid" id="H1XUJ9"/>
<dbReference type="AlphaFoldDB" id="H1XUJ9"/>
<reference evidence="1 2" key="1">
    <citation type="submission" date="2011-09" db="EMBL/GenBank/DDBJ databases">
        <title>The permanent draft genome of Caldithrix abyssi DSM 13497.</title>
        <authorList>
            <consortium name="US DOE Joint Genome Institute (JGI-PGF)"/>
            <person name="Lucas S."/>
            <person name="Han J."/>
            <person name="Lapidus A."/>
            <person name="Bruce D."/>
            <person name="Goodwin L."/>
            <person name="Pitluck S."/>
            <person name="Peters L."/>
            <person name="Kyrpides N."/>
            <person name="Mavromatis K."/>
            <person name="Ivanova N."/>
            <person name="Mikhailova N."/>
            <person name="Chertkov O."/>
            <person name="Detter J.C."/>
            <person name="Tapia R."/>
            <person name="Han C."/>
            <person name="Land M."/>
            <person name="Hauser L."/>
            <person name="Markowitz V."/>
            <person name="Cheng J.-F."/>
            <person name="Hugenholtz P."/>
            <person name="Woyke T."/>
            <person name="Wu D."/>
            <person name="Spring S."/>
            <person name="Brambilla E."/>
            <person name="Klenk H.-P."/>
            <person name="Eisen J.A."/>
        </authorList>
    </citation>
    <scope>NUCLEOTIDE SEQUENCE [LARGE SCALE GENOMIC DNA]</scope>
    <source>
        <strain evidence="1 2">DSM 13497</strain>
    </source>
</reference>
<keyword evidence="2" id="KW-1185">Reference proteome</keyword>
<evidence type="ECO:0000313" key="2">
    <source>
        <dbReference type="Proteomes" id="UP000004671"/>
    </source>
</evidence>
<evidence type="ECO:0000313" key="1">
    <source>
        <dbReference type="EMBL" id="EHO40498.1"/>
    </source>
</evidence>
<proteinExistence type="predicted"/>
<sequence length="62" mass="6727">MLEMKGTSATSVRPDGAERIKNRSLSVVEGSAIDESFFIINGCFGYAQQPYSRSLSKVEGLP</sequence>
<name>H1XUJ9_CALAY</name>